<feature type="transmembrane region" description="Helical" evidence="1">
    <location>
        <begin position="12"/>
        <end position="32"/>
    </location>
</feature>
<evidence type="ECO:0000313" key="3">
    <source>
        <dbReference type="Proteomes" id="UP000184480"/>
    </source>
</evidence>
<keyword evidence="1" id="KW-0472">Membrane</keyword>
<keyword evidence="3" id="KW-1185">Reference proteome</keyword>
<dbReference type="Proteomes" id="UP000184480">
    <property type="component" value="Unassembled WGS sequence"/>
</dbReference>
<gene>
    <name evidence="2" type="ORF">SAMN05444362_11656</name>
</gene>
<keyword evidence="1" id="KW-0812">Transmembrane</keyword>
<feature type="transmembrane region" description="Helical" evidence="1">
    <location>
        <begin position="44"/>
        <end position="63"/>
    </location>
</feature>
<proteinExistence type="predicted"/>
<evidence type="ECO:0000313" key="2">
    <source>
        <dbReference type="EMBL" id="SHG14967.1"/>
    </source>
</evidence>
<organism evidence="2 3">
    <name type="scientific">Dysgonomonas macrotermitis</name>
    <dbReference type="NCBI Taxonomy" id="1346286"/>
    <lineage>
        <taxon>Bacteria</taxon>
        <taxon>Pseudomonadati</taxon>
        <taxon>Bacteroidota</taxon>
        <taxon>Bacteroidia</taxon>
        <taxon>Bacteroidales</taxon>
        <taxon>Dysgonomonadaceae</taxon>
        <taxon>Dysgonomonas</taxon>
    </lineage>
</organism>
<sequence>METQALDYAFYFYYAICAIITLGGIITLAVAFAKEHKNLKIAGAIIVGTGIKIAILVFLWSLYVKFLSEFAY</sequence>
<dbReference type="AlphaFoldDB" id="A0A1M5HGB6"/>
<protein>
    <submittedName>
        <fullName evidence="2">Uncharacterized protein</fullName>
    </submittedName>
</protein>
<dbReference type="RefSeq" id="WP_062183011.1">
    <property type="nucleotide sequence ID" value="NZ_BBXL01000019.1"/>
</dbReference>
<evidence type="ECO:0000256" key="1">
    <source>
        <dbReference type="SAM" id="Phobius"/>
    </source>
</evidence>
<name>A0A1M5HGB6_9BACT</name>
<dbReference type="EMBL" id="FQUC01000016">
    <property type="protein sequence ID" value="SHG14967.1"/>
    <property type="molecule type" value="Genomic_DNA"/>
</dbReference>
<dbReference type="STRING" id="1346286.SAMN05444362_11656"/>
<accession>A0A1M5HGB6</accession>
<keyword evidence="1" id="KW-1133">Transmembrane helix</keyword>
<reference evidence="3" key="1">
    <citation type="submission" date="2016-11" db="EMBL/GenBank/DDBJ databases">
        <authorList>
            <person name="Varghese N."/>
            <person name="Submissions S."/>
        </authorList>
    </citation>
    <scope>NUCLEOTIDE SEQUENCE [LARGE SCALE GENOMIC DNA]</scope>
    <source>
        <strain evidence="3">DSM 27370</strain>
    </source>
</reference>